<dbReference type="EMBL" id="JH992981">
    <property type="protein sequence ID" value="EKX49554.1"/>
    <property type="molecule type" value="Genomic_DNA"/>
</dbReference>
<keyword evidence="4" id="KW-1185">Reference proteome</keyword>
<protein>
    <submittedName>
        <fullName evidence="2 3">Uncharacterized protein</fullName>
    </submittedName>
</protein>
<name>L1JMQ3_GUITC</name>
<reference evidence="3" key="3">
    <citation type="submission" date="2016-03" db="UniProtKB">
        <authorList>
            <consortium name="EnsemblProtists"/>
        </authorList>
    </citation>
    <scope>IDENTIFICATION</scope>
</reference>
<dbReference type="GeneID" id="17306210"/>
<evidence type="ECO:0000313" key="4">
    <source>
        <dbReference type="Proteomes" id="UP000011087"/>
    </source>
</evidence>
<dbReference type="KEGG" id="gtt:GUITHDRAFT_104516"/>
<evidence type="ECO:0000313" key="2">
    <source>
        <dbReference type="EMBL" id="EKX49554.1"/>
    </source>
</evidence>
<reference evidence="4" key="2">
    <citation type="submission" date="2012-11" db="EMBL/GenBank/DDBJ databases">
        <authorList>
            <person name="Kuo A."/>
            <person name="Curtis B.A."/>
            <person name="Tanifuji G."/>
            <person name="Burki F."/>
            <person name="Gruber A."/>
            <person name="Irimia M."/>
            <person name="Maruyama S."/>
            <person name="Arias M.C."/>
            <person name="Ball S.G."/>
            <person name="Gile G.H."/>
            <person name="Hirakawa Y."/>
            <person name="Hopkins J.F."/>
            <person name="Rensing S.A."/>
            <person name="Schmutz J."/>
            <person name="Symeonidi A."/>
            <person name="Elias M."/>
            <person name="Eveleigh R.J."/>
            <person name="Herman E.K."/>
            <person name="Klute M.J."/>
            <person name="Nakayama T."/>
            <person name="Obornik M."/>
            <person name="Reyes-Prieto A."/>
            <person name="Armbrust E.V."/>
            <person name="Aves S.J."/>
            <person name="Beiko R.G."/>
            <person name="Coutinho P."/>
            <person name="Dacks J.B."/>
            <person name="Durnford D.G."/>
            <person name="Fast N.M."/>
            <person name="Green B.R."/>
            <person name="Grisdale C."/>
            <person name="Hempe F."/>
            <person name="Henrissat B."/>
            <person name="Hoppner M.P."/>
            <person name="Ishida K.-I."/>
            <person name="Kim E."/>
            <person name="Koreny L."/>
            <person name="Kroth P.G."/>
            <person name="Liu Y."/>
            <person name="Malik S.-B."/>
            <person name="Maier U.G."/>
            <person name="McRose D."/>
            <person name="Mock T."/>
            <person name="Neilson J.A."/>
            <person name="Onodera N.T."/>
            <person name="Poole A.M."/>
            <person name="Pritham E.J."/>
            <person name="Richards T.A."/>
            <person name="Rocap G."/>
            <person name="Roy S.W."/>
            <person name="Sarai C."/>
            <person name="Schaack S."/>
            <person name="Shirato S."/>
            <person name="Slamovits C.H."/>
            <person name="Spencer D.F."/>
            <person name="Suzuki S."/>
            <person name="Worden A.Z."/>
            <person name="Zauner S."/>
            <person name="Barry K."/>
            <person name="Bell C."/>
            <person name="Bharti A.K."/>
            <person name="Crow J.A."/>
            <person name="Grimwood J."/>
            <person name="Kramer R."/>
            <person name="Lindquist E."/>
            <person name="Lucas S."/>
            <person name="Salamov A."/>
            <person name="McFadden G.I."/>
            <person name="Lane C.E."/>
            <person name="Keeling P.J."/>
            <person name="Gray M.W."/>
            <person name="Grigoriev I.V."/>
            <person name="Archibald J.M."/>
        </authorList>
    </citation>
    <scope>NUCLEOTIDE SEQUENCE</scope>
    <source>
        <strain evidence="4">CCMP2712</strain>
    </source>
</reference>
<accession>L1JMQ3</accession>
<evidence type="ECO:0000256" key="1">
    <source>
        <dbReference type="SAM" id="MobiDB-lite"/>
    </source>
</evidence>
<gene>
    <name evidence="2" type="ORF">GUITHDRAFT_104516</name>
</gene>
<organism evidence="2">
    <name type="scientific">Guillardia theta (strain CCMP2712)</name>
    <name type="common">Cryptophyte</name>
    <dbReference type="NCBI Taxonomy" id="905079"/>
    <lineage>
        <taxon>Eukaryota</taxon>
        <taxon>Cryptophyceae</taxon>
        <taxon>Pyrenomonadales</taxon>
        <taxon>Geminigeraceae</taxon>
        <taxon>Guillardia</taxon>
    </lineage>
</organism>
<evidence type="ECO:0000313" key="3">
    <source>
        <dbReference type="EnsemblProtists" id="EKX49554"/>
    </source>
</evidence>
<reference evidence="2 4" key="1">
    <citation type="journal article" date="2012" name="Nature">
        <title>Algal genomes reveal evolutionary mosaicism and the fate of nucleomorphs.</title>
        <authorList>
            <consortium name="DOE Joint Genome Institute"/>
            <person name="Curtis B.A."/>
            <person name="Tanifuji G."/>
            <person name="Burki F."/>
            <person name="Gruber A."/>
            <person name="Irimia M."/>
            <person name="Maruyama S."/>
            <person name="Arias M.C."/>
            <person name="Ball S.G."/>
            <person name="Gile G.H."/>
            <person name="Hirakawa Y."/>
            <person name="Hopkins J.F."/>
            <person name="Kuo A."/>
            <person name="Rensing S.A."/>
            <person name="Schmutz J."/>
            <person name="Symeonidi A."/>
            <person name="Elias M."/>
            <person name="Eveleigh R.J."/>
            <person name="Herman E.K."/>
            <person name="Klute M.J."/>
            <person name="Nakayama T."/>
            <person name="Obornik M."/>
            <person name="Reyes-Prieto A."/>
            <person name="Armbrust E.V."/>
            <person name="Aves S.J."/>
            <person name="Beiko R.G."/>
            <person name="Coutinho P."/>
            <person name="Dacks J.B."/>
            <person name="Durnford D.G."/>
            <person name="Fast N.M."/>
            <person name="Green B.R."/>
            <person name="Grisdale C.J."/>
            <person name="Hempel F."/>
            <person name="Henrissat B."/>
            <person name="Hoppner M.P."/>
            <person name="Ishida K."/>
            <person name="Kim E."/>
            <person name="Koreny L."/>
            <person name="Kroth P.G."/>
            <person name="Liu Y."/>
            <person name="Malik S.B."/>
            <person name="Maier U.G."/>
            <person name="McRose D."/>
            <person name="Mock T."/>
            <person name="Neilson J.A."/>
            <person name="Onodera N.T."/>
            <person name="Poole A.M."/>
            <person name="Pritham E.J."/>
            <person name="Richards T.A."/>
            <person name="Rocap G."/>
            <person name="Roy S.W."/>
            <person name="Sarai C."/>
            <person name="Schaack S."/>
            <person name="Shirato S."/>
            <person name="Slamovits C.H."/>
            <person name="Spencer D.F."/>
            <person name="Suzuki S."/>
            <person name="Worden A.Z."/>
            <person name="Zauner S."/>
            <person name="Barry K."/>
            <person name="Bell C."/>
            <person name="Bharti A.K."/>
            <person name="Crow J.A."/>
            <person name="Grimwood J."/>
            <person name="Kramer R."/>
            <person name="Lindquist E."/>
            <person name="Lucas S."/>
            <person name="Salamov A."/>
            <person name="McFadden G.I."/>
            <person name="Lane C.E."/>
            <person name="Keeling P.J."/>
            <person name="Gray M.W."/>
            <person name="Grigoriev I.V."/>
            <person name="Archibald J.M."/>
        </authorList>
    </citation>
    <scope>NUCLEOTIDE SEQUENCE</scope>
    <source>
        <strain evidence="2 4">CCMP2712</strain>
    </source>
</reference>
<feature type="region of interest" description="Disordered" evidence="1">
    <location>
        <begin position="39"/>
        <end position="113"/>
    </location>
</feature>
<feature type="compositionally biased region" description="Polar residues" evidence="1">
    <location>
        <begin position="63"/>
        <end position="75"/>
    </location>
</feature>
<dbReference type="PaxDb" id="55529-EKX49554"/>
<feature type="region of interest" description="Disordered" evidence="1">
    <location>
        <begin position="140"/>
        <end position="170"/>
    </location>
</feature>
<sequence length="191" mass="20393">MEDALGLSSKDLDRTGESAGLVDVSCEHFFTDSLAPVRAAKSRATVSKKERKSPQNSKKKQGWVSSCPSDANTTVGRGICKKKACGQSLKISRKQKQPKTSSLSHSKSNDSTIGSKCYGLDSLAYFATLIADAAEAKNPETFDFSSPRIPSESLPGDKCGGEFSEDEDAAGLEDESPISFCLPPLLPQLII</sequence>
<dbReference type="AlphaFoldDB" id="L1JMQ3"/>
<dbReference type="Proteomes" id="UP000011087">
    <property type="component" value="Unassembled WGS sequence"/>
</dbReference>
<dbReference type="EnsemblProtists" id="EKX49554">
    <property type="protein sequence ID" value="EKX49554"/>
    <property type="gene ID" value="GUITHDRAFT_104516"/>
</dbReference>
<feature type="compositionally biased region" description="Polar residues" evidence="1">
    <location>
        <begin position="98"/>
        <end position="113"/>
    </location>
</feature>
<proteinExistence type="predicted"/>
<dbReference type="HOGENOM" id="CLU_1423958_0_0_1"/>
<dbReference type="RefSeq" id="XP_005836534.1">
    <property type="nucleotide sequence ID" value="XM_005836477.1"/>
</dbReference>